<dbReference type="PROSITE" id="PS51725">
    <property type="entry name" value="ABM"/>
    <property type="match status" value="1"/>
</dbReference>
<dbReference type="AlphaFoldDB" id="A0A418MEU8"/>
<keyword evidence="3" id="KW-1185">Reference proteome</keyword>
<dbReference type="InterPro" id="IPR050744">
    <property type="entry name" value="AI-2_Isomerase_LsrG"/>
</dbReference>
<dbReference type="InterPro" id="IPR007138">
    <property type="entry name" value="ABM_dom"/>
</dbReference>
<dbReference type="EMBL" id="QXED01000002">
    <property type="protein sequence ID" value="RIV25285.1"/>
    <property type="molecule type" value="Genomic_DNA"/>
</dbReference>
<dbReference type="Proteomes" id="UP000283523">
    <property type="component" value="Unassembled WGS sequence"/>
</dbReference>
<protein>
    <submittedName>
        <fullName evidence="2">Antibiotic biosynthesis monooxygenase</fullName>
    </submittedName>
</protein>
<name>A0A418MEU8_9BACT</name>
<dbReference type="RefSeq" id="WP_119667170.1">
    <property type="nucleotide sequence ID" value="NZ_QXED01000002.1"/>
</dbReference>
<dbReference type="InterPro" id="IPR011008">
    <property type="entry name" value="Dimeric_a/b-barrel"/>
</dbReference>
<proteinExistence type="predicted"/>
<dbReference type="Gene3D" id="3.30.70.100">
    <property type="match status" value="1"/>
</dbReference>
<dbReference type="PANTHER" id="PTHR33336">
    <property type="entry name" value="QUINOL MONOOXYGENASE YGIN-RELATED"/>
    <property type="match status" value="1"/>
</dbReference>
<evidence type="ECO:0000313" key="2">
    <source>
        <dbReference type="EMBL" id="RIV25285.1"/>
    </source>
</evidence>
<dbReference type="Pfam" id="PF03992">
    <property type="entry name" value="ABM"/>
    <property type="match status" value="1"/>
</dbReference>
<feature type="domain" description="ABM" evidence="1">
    <location>
        <begin position="3"/>
        <end position="91"/>
    </location>
</feature>
<keyword evidence="2" id="KW-0560">Oxidoreductase</keyword>
<accession>A0A418MEU8</accession>
<dbReference type="GO" id="GO:0004497">
    <property type="term" value="F:monooxygenase activity"/>
    <property type="evidence" value="ECO:0007669"/>
    <property type="project" value="UniProtKB-KW"/>
</dbReference>
<sequence>MALTVFAVIIARPGAEADLRNGLYNLIPKVREEDACILYELYESAEHPERFIMYEIWTDEAGLQAHNQMPHMQEFGEAARPWLAAPVELIKQET</sequence>
<dbReference type="OrthoDB" id="9806189at2"/>
<comment type="caution">
    <text evidence="2">The sequence shown here is derived from an EMBL/GenBank/DDBJ whole genome shotgun (WGS) entry which is preliminary data.</text>
</comment>
<dbReference type="PANTHER" id="PTHR33336:SF3">
    <property type="entry name" value="ABM DOMAIN-CONTAINING PROTEIN"/>
    <property type="match status" value="1"/>
</dbReference>
<dbReference type="SUPFAM" id="SSF54909">
    <property type="entry name" value="Dimeric alpha+beta barrel"/>
    <property type="match status" value="1"/>
</dbReference>
<reference evidence="2 3" key="1">
    <citation type="submission" date="2018-08" db="EMBL/GenBank/DDBJ databases">
        <title>Fibrisoma montanum sp. nov., isolated from Danxia mountain soil.</title>
        <authorList>
            <person name="Huang Y."/>
        </authorList>
    </citation>
    <scope>NUCLEOTIDE SEQUENCE [LARGE SCALE GENOMIC DNA]</scope>
    <source>
        <strain evidence="2 3">HYT19</strain>
    </source>
</reference>
<evidence type="ECO:0000313" key="3">
    <source>
        <dbReference type="Proteomes" id="UP000283523"/>
    </source>
</evidence>
<organism evidence="2 3">
    <name type="scientific">Fibrisoma montanum</name>
    <dbReference type="NCBI Taxonomy" id="2305895"/>
    <lineage>
        <taxon>Bacteria</taxon>
        <taxon>Pseudomonadati</taxon>
        <taxon>Bacteroidota</taxon>
        <taxon>Cytophagia</taxon>
        <taxon>Cytophagales</taxon>
        <taxon>Spirosomataceae</taxon>
        <taxon>Fibrisoma</taxon>
    </lineage>
</organism>
<gene>
    <name evidence="2" type="ORF">DYU11_08235</name>
</gene>
<keyword evidence="2" id="KW-0503">Monooxygenase</keyword>
<evidence type="ECO:0000259" key="1">
    <source>
        <dbReference type="PROSITE" id="PS51725"/>
    </source>
</evidence>